<accession>A0A143YAZ5</accession>
<dbReference type="EMBL" id="FNYT01000019">
    <property type="protein sequence ID" value="SEJ61495.1"/>
    <property type="molecule type" value="Genomic_DNA"/>
</dbReference>
<sequence>MGTTDKFYGIANFNKNDKVVSELVHNGFDQEQLGELMLRNKESKEFLTVTVFQIEFIRSE</sequence>
<keyword evidence="4" id="KW-1185">Reference proteome</keyword>
<dbReference type="EMBL" id="FJNB01000002">
    <property type="protein sequence ID" value="CZQ84782.1"/>
    <property type="molecule type" value="Genomic_DNA"/>
</dbReference>
<evidence type="ECO:0000313" key="2">
    <source>
        <dbReference type="EMBL" id="SEJ61495.1"/>
    </source>
</evidence>
<proteinExistence type="predicted"/>
<evidence type="ECO:0000313" key="1">
    <source>
        <dbReference type="EMBL" id="CZQ84782.1"/>
    </source>
</evidence>
<protein>
    <submittedName>
        <fullName evidence="1">Uncharacterized protein</fullName>
    </submittedName>
</protein>
<name>A0A143YAZ5_9LACT</name>
<dbReference type="AlphaFoldDB" id="A0A143YAZ5"/>
<dbReference type="Proteomes" id="UP000076878">
    <property type="component" value="Unassembled WGS sequence"/>
</dbReference>
<reference evidence="2 4" key="2">
    <citation type="submission" date="2016-10" db="EMBL/GenBank/DDBJ databases">
        <authorList>
            <person name="Varghese N."/>
            <person name="Submissions S."/>
        </authorList>
    </citation>
    <scope>NUCLEOTIDE SEQUENCE [LARGE SCALE GENOMIC DNA]</scope>
    <source>
        <strain evidence="2 4">DSM 22150</strain>
    </source>
</reference>
<organism evidence="1 3">
    <name type="scientific">Trichococcus ilyis</name>
    <dbReference type="NCBI Taxonomy" id="640938"/>
    <lineage>
        <taxon>Bacteria</taxon>
        <taxon>Bacillati</taxon>
        <taxon>Bacillota</taxon>
        <taxon>Bacilli</taxon>
        <taxon>Lactobacillales</taxon>
        <taxon>Carnobacteriaceae</taxon>
        <taxon>Trichococcus</taxon>
    </lineage>
</organism>
<gene>
    <name evidence="2" type="ORF">SAMN05216375_11940</name>
    <name evidence="1" type="ORF">TR210_392</name>
</gene>
<evidence type="ECO:0000313" key="4">
    <source>
        <dbReference type="Proteomes" id="UP000199280"/>
    </source>
</evidence>
<reference evidence="1 3" key="1">
    <citation type="submission" date="2016-02" db="EMBL/GenBank/DDBJ databases">
        <authorList>
            <person name="Wen L."/>
            <person name="He K."/>
            <person name="Yang H."/>
        </authorList>
    </citation>
    <scope>NUCLEOTIDE SEQUENCE [LARGE SCALE GENOMIC DNA]</scope>
    <source>
        <strain evidence="1">Trichococcus_R210</strain>
    </source>
</reference>
<evidence type="ECO:0000313" key="3">
    <source>
        <dbReference type="Proteomes" id="UP000076878"/>
    </source>
</evidence>
<dbReference type="STRING" id="640938.TR210_392"/>
<dbReference type="Proteomes" id="UP000199280">
    <property type="component" value="Unassembled WGS sequence"/>
</dbReference>